<dbReference type="FunFam" id="1.10.510.10:FF:000624">
    <property type="entry name" value="Mitogen-activated protein kinase"/>
    <property type="match status" value="1"/>
</dbReference>
<comment type="caution">
    <text evidence="12">The sequence shown here is derived from an EMBL/GenBank/DDBJ whole genome shotgun (WGS) entry which is preliminary data.</text>
</comment>
<dbReference type="GeneID" id="36319057"/>
<dbReference type="Gene3D" id="3.30.200.20">
    <property type="entry name" value="Phosphorylase Kinase, domain 1"/>
    <property type="match status" value="1"/>
</dbReference>
<evidence type="ECO:0000256" key="7">
    <source>
        <dbReference type="ARBA" id="ARBA00022840"/>
    </source>
</evidence>
<dbReference type="EMBL" id="JPQZ01000016">
    <property type="protein sequence ID" value="KKO75604.1"/>
    <property type="molecule type" value="Genomic_DNA"/>
</dbReference>
<comment type="similarity">
    <text evidence="2">Belongs to the protein kinase superfamily. CMGC Ser/Thr protein kinase family. CDC2/CDKX subfamily.</text>
</comment>
<dbReference type="InterPro" id="IPR017441">
    <property type="entry name" value="Protein_kinase_ATP_BS"/>
</dbReference>
<dbReference type="GO" id="GO:0004674">
    <property type="term" value="F:protein serine/threonine kinase activity"/>
    <property type="evidence" value="ECO:0007669"/>
    <property type="project" value="UniProtKB-KW"/>
</dbReference>
<keyword evidence="4" id="KW-0808">Transferase</keyword>
<proteinExistence type="inferred from homology"/>
<keyword evidence="7 9" id="KW-0067">ATP-binding</keyword>
<evidence type="ECO:0000256" key="6">
    <source>
        <dbReference type="ARBA" id="ARBA00022777"/>
    </source>
</evidence>
<evidence type="ECO:0000313" key="12">
    <source>
        <dbReference type="EMBL" id="KKO75604.1"/>
    </source>
</evidence>
<keyword evidence="13" id="KW-1185">Reference proteome</keyword>
<feature type="binding site" evidence="9">
    <location>
        <position position="33"/>
    </location>
    <ligand>
        <name>ATP</name>
        <dbReference type="ChEBI" id="CHEBI:30616"/>
    </ligand>
</feature>
<dbReference type="PANTHER" id="PTHR24056">
    <property type="entry name" value="CELL DIVISION PROTEIN KINASE"/>
    <property type="match status" value="1"/>
</dbReference>
<dbReference type="PROSITE" id="PS00107">
    <property type="entry name" value="PROTEIN_KINASE_ATP"/>
    <property type="match status" value="1"/>
</dbReference>
<dbReference type="VEuPathDB" id="MicrosporidiaDB:AAJ76_1600023079"/>
<evidence type="ECO:0000256" key="1">
    <source>
        <dbReference type="ARBA" id="ARBA00004123"/>
    </source>
</evidence>
<dbReference type="SMART" id="SM00220">
    <property type="entry name" value="S_TKc"/>
    <property type="match status" value="1"/>
</dbReference>
<evidence type="ECO:0000256" key="10">
    <source>
        <dbReference type="RuleBase" id="RU000304"/>
    </source>
</evidence>
<evidence type="ECO:0000256" key="3">
    <source>
        <dbReference type="ARBA" id="ARBA00022527"/>
    </source>
</evidence>
<dbReference type="PROSITE" id="PS50011">
    <property type="entry name" value="PROTEIN_KINASE_DOM"/>
    <property type="match status" value="1"/>
</dbReference>
<keyword evidence="6 12" id="KW-0418">Kinase</keyword>
<evidence type="ECO:0000259" key="11">
    <source>
        <dbReference type="PROSITE" id="PS50011"/>
    </source>
</evidence>
<gene>
    <name evidence="12" type="ORF">AAJ76_1600023079</name>
</gene>
<name>A0A0F9ZDK9_9MICR</name>
<keyword evidence="3 10" id="KW-0723">Serine/threonine-protein kinase</keyword>
<dbReference type="RefSeq" id="XP_024331346.1">
    <property type="nucleotide sequence ID" value="XM_024474148.1"/>
</dbReference>
<dbReference type="Proteomes" id="UP000034350">
    <property type="component" value="Unassembled WGS sequence"/>
</dbReference>
<dbReference type="Pfam" id="PF00069">
    <property type="entry name" value="Pkinase"/>
    <property type="match status" value="1"/>
</dbReference>
<keyword evidence="5 9" id="KW-0547">Nucleotide-binding</keyword>
<evidence type="ECO:0000256" key="9">
    <source>
        <dbReference type="PROSITE-ProRule" id="PRU10141"/>
    </source>
</evidence>
<evidence type="ECO:0000256" key="4">
    <source>
        <dbReference type="ARBA" id="ARBA00022679"/>
    </source>
</evidence>
<evidence type="ECO:0000313" key="13">
    <source>
        <dbReference type="Proteomes" id="UP000034350"/>
    </source>
</evidence>
<reference evidence="12 13" key="1">
    <citation type="journal article" date="2015" name="Environ. Microbiol.">
        <title>Genome analyses suggest the presence of polyploidy and recent human-driven expansions in eight global populations of the honeybee pathogen Nosema ceranae.</title>
        <authorList>
            <person name="Pelin A."/>
            <person name="Selman M."/>
            <person name="Aris-Brosou S."/>
            <person name="Farinelli L."/>
            <person name="Corradi N."/>
        </authorList>
    </citation>
    <scope>NUCLEOTIDE SEQUENCE [LARGE SCALE GENOMIC DNA]</scope>
    <source>
        <strain evidence="12 13">PA08 1199</strain>
    </source>
</reference>
<accession>A0A0F9ZDK9</accession>
<evidence type="ECO:0000256" key="2">
    <source>
        <dbReference type="ARBA" id="ARBA00006485"/>
    </source>
</evidence>
<evidence type="ECO:0000256" key="5">
    <source>
        <dbReference type="ARBA" id="ARBA00022741"/>
    </source>
</evidence>
<dbReference type="GO" id="GO:0005634">
    <property type="term" value="C:nucleus"/>
    <property type="evidence" value="ECO:0007669"/>
    <property type="project" value="UniProtKB-SubCell"/>
</dbReference>
<feature type="domain" description="Protein kinase" evidence="11">
    <location>
        <begin position="4"/>
        <end position="280"/>
    </location>
</feature>
<dbReference type="OMA" id="IMDYCTS"/>
<dbReference type="InterPro" id="IPR000719">
    <property type="entry name" value="Prot_kinase_dom"/>
</dbReference>
<sequence length="306" mass="35880">MEKYKRISQIGEGSFGKVYKSRDLENNKDVAIKRIPVEIENGIPFTAYREIKILKKYTHTNLVKLHDAMHEEGFIFLVMDYLPFDLTGLLLSKYQFQYNQIRGLIYQLCQATSYLHSKNIIHRDIKASNILIDSSGVLKLTDFGLAREQGHYMTNRVCTLWYRAIELLLGEIKYTCKVDSWSIGILFLEMKIGDVPFKGSNEASQVKEIVKALGIPDEKYQWTELFELNRFKRSETFTDLLKLLFEKVCDESELILLKELLCLNSKERISPKYALKLKYLEDLTEIYFPIEINEVHEFDMKNLEKE</sequence>
<dbReference type="InterPro" id="IPR050108">
    <property type="entry name" value="CDK"/>
</dbReference>
<protein>
    <submittedName>
        <fullName evidence="12">Pkinase-domain-containing protein</fullName>
    </submittedName>
</protein>
<dbReference type="GO" id="GO:0005524">
    <property type="term" value="F:ATP binding"/>
    <property type="evidence" value="ECO:0007669"/>
    <property type="project" value="UniProtKB-UniRule"/>
</dbReference>
<dbReference type="AlphaFoldDB" id="A0A0F9ZDK9"/>
<dbReference type="Gene3D" id="1.10.510.10">
    <property type="entry name" value="Transferase(Phosphotransferase) domain 1"/>
    <property type="match status" value="1"/>
</dbReference>
<dbReference type="OrthoDB" id="204883at2759"/>
<organism evidence="12 13">
    <name type="scientific">Vairimorpha ceranae</name>
    <dbReference type="NCBI Taxonomy" id="40302"/>
    <lineage>
        <taxon>Eukaryota</taxon>
        <taxon>Fungi</taxon>
        <taxon>Fungi incertae sedis</taxon>
        <taxon>Microsporidia</taxon>
        <taxon>Nosematidae</taxon>
        <taxon>Vairimorpha</taxon>
    </lineage>
</organism>
<dbReference type="InterPro" id="IPR008271">
    <property type="entry name" value="Ser/Thr_kinase_AS"/>
</dbReference>
<dbReference type="PROSITE" id="PS00108">
    <property type="entry name" value="PROTEIN_KINASE_ST"/>
    <property type="match status" value="1"/>
</dbReference>
<keyword evidence="8" id="KW-0539">Nucleus</keyword>
<dbReference type="VEuPathDB" id="MicrosporidiaDB:G9O61_00g004300"/>
<evidence type="ECO:0000256" key="8">
    <source>
        <dbReference type="ARBA" id="ARBA00023242"/>
    </source>
</evidence>
<dbReference type="InterPro" id="IPR011009">
    <property type="entry name" value="Kinase-like_dom_sf"/>
</dbReference>
<comment type="subcellular location">
    <subcellularLocation>
        <location evidence="1">Nucleus</location>
    </subcellularLocation>
</comment>
<dbReference type="VEuPathDB" id="MicrosporidiaDB:NCER_100047"/>
<dbReference type="SUPFAM" id="SSF56112">
    <property type="entry name" value="Protein kinase-like (PK-like)"/>
    <property type="match status" value="1"/>
</dbReference>